<keyword evidence="1" id="KW-0472">Membrane</keyword>
<dbReference type="EMBL" id="JAHXZN010000015">
    <property type="protein sequence ID" value="MBW6533151.1"/>
    <property type="molecule type" value="Genomic_DNA"/>
</dbReference>
<protein>
    <recommendedName>
        <fullName evidence="4">DUF2946 domain-containing protein</fullName>
    </recommendedName>
</protein>
<reference evidence="2 3" key="1">
    <citation type="submission" date="2021-07" db="EMBL/GenBank/DDBJ databases">
        <title>Sphingomonas sp.</title>
        <authorList>
            <person name="Feng G."/>
            <person name="Li J."/>
            <person name="Pan M."/>
        </authorList>
    </citation>
    <scope>NUCLEOTIDE SEQUENCE [LARGE SCALE GENOMIC DNA]</scope>
    <source>
        <strain evidence="2 3">RRHST34</strain>
    </source>
</reference>
<feature type="transmembrane region" description="Helical" evidence="1">
    <location>
        <begin position="92"/>
        <end position="113"/>
    </location>
</feature>
<keyword evidence="3" id="KW-1185">Reference proteome</keyword>
<organism evidence="2 3">
    <name type="scientific">Sphingomonas citri</name>
    <dbReference type="NCBI Taxonomy" id="2862499"/>
    <lineage>
        <taxon>Bacteria</taxon>
        <taxon>Pseudomonadati</taxon>
        <taxon>Pseudomonadota</taxon>
        <taxon>Alphaproteobacteria</taxon>
        <taxon>Sphingomonadales</taxon>
        <taxon>Sphingomonadaceae</taxon>
        <taxon>Sphingomonas</taxon>
    </lineage>
</organism>
<sequence length="138" mass="14654">MRALRRLVLAHSHMAALIYVAVLALRILIPTGYMVSSDHGRVTITLCSGVVEQPSMAMDMAGMDHAMPDHGKSKEHGKAEMPCAFSGLSTPVFGGADPVLLVVALALVAAMALRATPRTIVASAPYLRPPLRGPPLFR</sequence>
<proteinExistence type="predicted"/>
<comment type="caution">
    <text evidence="2">The sequence shown here is derived from an EMBL/GenBank/DDBJ whole genome shotgun (WGS) entry which is preliminary data.</text>
</comment>
<keyword evidence="1" id="KW-1133">Transmembrane helix</keyword>
<accession>A0ABS7BU73</accession>
<keyword evidence="1" id="KW-0812">Transmembrane</keyword>
<feature type="transmembrane region" description="Helical" evidence="1">
    <location>
        <begin position="7"/>
        <end position="29"/>
    </location>
</feature>
<dbReference type="Proteomes" id="UP000759103">
    <property type="component" value="Unassembled WGS sequence"/>
</dbReference>
<evidence type="ECO:0000313" key="3">
    <source>
        <dbReference type="Proteomes" id="UP000759103"/>
    </source>
</evidence>
<evidence type="ECO:0000313" key="2">
    <source>
        <dbReference type="EMBL" id="MBW6533151.1"/>
    </source>
</evidence>
<name>A0ABS7BU73_9SPHN</name>
<evidence type="ECO:0000256" key="1">
    <source>
        <dbReference type="SAM" id="Phobius"/>
    </source>
</evidence>
<gene>
    <name evidence="2" type="ORF">KZ820_20600</name>
</gene>
<evidence type="ECO:0008006" key="4">
    <source>
        <dbReference type="Google" id="ProtNLM"/>
    </source>
</evidence>